<comment type="caution">
    <text evidence="2">The sequence shown here is derived from an EMBL/GenBank/DDBJ whole genome shotgun (WGS) entry which is preliminary data.</text>
</comment>
<organism evidence="2">
    <name type="scientific">marine sediment metagenome</name>
    <dbReference type="NCBI Taxonomy" id="412755"/>
    <lineage>
        <taxon>unclassified sequences</taxon>
        <taxon>metagenomes</taxon>
        <taxon>ecological metagenomes</taxon>
    </lineage>
</organism>
<evidence type="ECO:0000313" key="2">
    <source>
        <dbReference type="EMBL" id="GAI02622.1"/>
    </source>
</evidence>
<sequence>MHFWQLHSIIGALKTAILQYKLYEIAGIEIQAMAKEIDSVKKLLRSVLFPGILIAFPTVLIIDAFDNSKSRQLVKEFSDKEKSNYSCLHIGFSGDYGEIIWNQDYRVPDDKGEDDCDYPLARNLIMLLTGVASEAIVR</sequence>
<dbReference type="AlphaFoldDB" id="X1K6I5"/>
<keyword evidence="1" id="KW-1133">Transmembrane helix</keyword>
<name>X1K6I5_9ZZZZ</name>
<reference evidence="2" key="1">
    <citation type="journal article" date="2014" name="Front. Microbiol.">
        <title>High frequency of phylogenetically diverse reductive dehalogenase-homologous genes in deep subseafloor sedimentary metagenomes.</title>
        <authorList>
            <person name="Kawai M."/>
            <person name="Futagami T."/>
            <person name="Toyoda A."/>
            <person name="Takaki Y."/>
            <person name="Nishi S."/>
            <person name="Hori S."/>
            <person name="Arai W."/>
            <person name="Tsubouchi T."/>
            <person name="Morono Y."/>
            <person name="Uchiyama I."/>
            <person name="Ito T."/>
            <person name="Fujiyama A."/>
            <person name="Inagaki F."/>
            <person name="Takami H."/>
        </authorList>
    </citation>
    <scope>NUCLEOTIDE SEQUENCE</scope>
    <source>
        <strain evidence="2">Expedition CK06-06</strain>
    </source>
</reference>
<proteinExistence type="predicted"/>
<accession>X1K6I5</accession>
<evidence type="ECO:0000256" key="1">
    <source>
        <dbReference type="SAM" id="Phobius"/>
    </source>
</evidence>
<gene>
    <name evidence="2" type="ORF">S06H3_22757</name>
</gene>
<keyword evidence="1" id="KW-0472">Membrane</keyword>
<protein>
    <submittedName>
        <fullName evidence="2">Uncharacterized protein</fullName>
    </submittedName>
</protein>
<feature type="transmembrane region" description="Helical" evidence="1">
    <location>
        <begin position="47"/>
        <end position="65"/>
    </location>
</feature>
<keyword evidence="1" id="KW-0812">Transmembrane</keyword>
<dbReference type="EMBL" id="BARV01012228">
    <property type="protein sequence ID" value="GAI02622.1"/>
    <property type="molecule type" value="Genomic_DNA"/>
</dbReference>
<feature type="non-terminal residue" evidence="2">
    <location>
        <position position="138"/>
    </location>
</feature>